<protein>
    <submittedName>
        <fullName evidence="1">Uncharacterized protein</fullName>
    </submittedName>
</protein>
<reference evidence="1" key="1">
    <citation type="submission" date="2021-10" db="EMBL/GenBank/DDBJ databases">
        <authorList>
            <person name="Piombo E."/>
        </authorList>
    </citation>
    <scope>NUCLEOTIDE SEQUENCE</scope>
</reference>
<name>A0A9N9VTY4_9HYPO</name>
<proteinExistence type="predicted"/>
<evidence type="ECO:0000313" key="2">
    <source>
        <dbReference type="Proteomes" id="UP000696573"/>
    </source>
</evidence>
<evidence type="ECO:0000313" key="1">
    <source>
        <dbReference type="EMBL" id="CAH0027808.1"/>
    </source>
</evidence>
<organism evidence="1 2">
    <name type="scientific">Clonostachys rhizophaga</name>
    <dbReference type="NCBI Taxonomy" id="160324"/>
    <lineage>
        <taxon>Eukaryota</taxon>
        <taxon>Fungi</taxon>
        <taxon>Dikarya</taxon>
        <taxon>Ascomycota</taxon>
        <taxon>Pezizomycotina</taxon>
        <taxon>Sordariomycetes</taxon>
        <taxon>Hypocreomycetidae</taxon>
        <taxon>Hypocreales</taxon>
        <taxon>Bionectriaceae</taxon>
        <taxon>Clonostachys</taxon>
    </lineage>
</organism>
<gene>
    <name evidence="1" type="ORF">CRHIZ90672A_00001776</name>
</gene>
<sequence>MLLTDDNVGSACFSRNETGIIQISLHYLDLIAIEGLLDSFNFGSTSYQGLHLVFGVQFVDKIEEIATNVARSTGSRDIMREFDQQEDLGHGFQLAMQILAQV</sequence>
<dbReference type="EMBL" id="CABFNQ020000730">
    <property type="protein sequence ID" value="CAH0027808.1"/>
    <property type="molecule type" value="Genomic_DNA"/>
</dbReference>
<comment type="caution">
    <text evidence="1">The sequence shown here is derived from an EMBL/GenBank/DDBJ whole genome shotgun (WGS) entry which is preliminary data.</text>
</comment>
<dbReference type="Proteomes" id="UP000696573">
    <property type="component" value="Unassembled WGS sequence"/>
</dbReference>
<dbReference type="AlphaFoldDB" id="A0A9N9VTY4"/>
<accession>A0A9N9VTY4</accession>
<keyword evidence="2" id="KW-1185">Reference proteome</keyword>